<dbReference type="EMBL" id="KN837124">
    <property type="protein sequence ID" value="KIJ43205.1"/>
    <property type="molecule type" value="Genomic_DNA"/>
</dbReference>
<sequence>PTIQEGVILYCKLCCACAEIERPNIEIPWLSTAIADKLDSIPVYIEKVKEMNALLAHEISQWW</sequence>
<dbReference type="Proteomes" id="UP000054279">
    <property type="component" value="Unassembled WGS sequence"/>
</dbReference>
<feature type="non-terminal residue" evidence="1">
    <location>
        <position position="63"/>
    </location>
</feature>
<dbReference type="OrthoDB" id="2676448at2759"/>
<name>A0A0C9VWL5_SPHS4</name>
<dbReference type="AlphaFoldDB" id="A0A0C9VWL5"/>
<dbReference type="HOGENOM" id="CLU_2892265_0_0_1"/>
<reference evidence="1 2" key="1">
    <citation type="submission" date="2014-06" db="EMBL/GenBank/DDBJ databases">
        <title>Evolutionary Origins and Diversification of the Mycorrhizal Mutualists.</title>
        <authorList>
            <consortium name="DOE Joint Genome Institute"/>
            <consortium name="Mycorrhizal Genomics Consortium"/>
            <person name="Kohler A."/>
            <person name="Kuo A."/>
            <person name="Nagy L.G."/>
            <person name="Floudas D."/>
            <person name="Copeland A."/>
            <person name="Barry K.W."/>
            <person name="Cichocki N."/>
            <person name="Veneault-Fourrey C."/>
            <person name="LaButti K."/>
            <person name="Lindquist E.A."/>
            <person name="Lipzen A."/>
            <person name="Lundell T."/>
            <person name="Morin E."/>
            <person name="Murat C."/>
            <person name="Riley R."/>
            <person name="Ohm R."/>
            <person name="Sun H."/>
            <person name="Tunlid A."/>
            <person name="Henrissat B."/>
            <person name="Grigoriev I.V."/>
            <person name="Hibbett D.S."/>
            <person name="Martin F."/>
        </authorList>
    </citation>
    <scope>NUCLEOTIDE SEQUENCE [LARGE SCALE GENOMIC DNA]</scope>
    <source>
        <strain evidence="1 2">SS14</strain>
    </source>
</reference>
<evidence type="ECO:0000313" key="2">
    <source>
        <dbReference type="Proteomes" id="UP000054279"/>
    </source>
</evidence>
<keyword evidence="2" id="KW-1185">Reference proteome</keyword>
<feature type="non-terminal residue" evidence="1">
    <location>
        <position position="1"/>
    </location>
</feature>
<gene>
    <name evidence="1" type="ORF">M422DRAFT_88164</name>
</gene>
<accession>A0A0C9VWL5</accession>
<organism evidence="1 2">
    <name type="scientific">Sphaerobolus stellatus (strain SS14)</name>
    <dbReference type="NCBI Taxonomy" id="990650"/>
    <lineage>
        <taxon>Eukaryota</taxon>
        <taxon>Fungi</taxon>
        <taxon>Dikarya</taxon>
        <taxon>Basidiomycota</taxon>
        <taxon>Agaricomycotina</taxon>
        <taxon>Agaricomycetes</taxon>
        <taxon>Phallomycetidae</taxon>
        <taxon>Geastrales</taxon>
        <taxon>Sphaerobolaceae</taxon>
        <taxon>Sphaerobolus</taxon>
    </lineage>
</organism>
<evidence type="ECO:0000313" key="1">
    <source>
        <dbReference type="EMBL" id="KIJ43205.1"/>
    </source>
</evidence>
<proteinExistence type="predicted"/>
<protein>
    <submittedName>
        <fullName evidence="1">Uncharacterized protein</fullName>
    </submittedName>
</protein>